<dbReference type="PROSITE" id="PS51352">
    <property type="entry name" value="THIOREDOXIN_2"/>
    <property type="match status" value="1"/>
</dbReference>
<dbReference type="EMBL" id="JBEUKS010000001">
    <property type="protein sequence ID" value="MFC1436644.1"/>
    <property type="molecule type" value="Genomic_DNA"/>
</dbReference>
<accession>A0ABV6XEK7</accession>
<gene>
    <name evidence="3" type="ORF">ABUW04_00085</name>
</gene>
<protein>
    <submittedName>
        <fullName evidence="3">Thioredoxin family protein</fullName>
    </submittedName>
</protein>
<feature type="domain" description="Thioredoxin" evidence="2">
    <location>
        <begin position="52"/>
        <end position="192"/>
    </location>
</feature>
<dbReference type="InterPro" id="IPR036249">
    <property type="entry name" value="Thioredoxin-like_sf"/>
</dbReference>
<reference evidence="3 4" key="1">
    <citation type="submission" date="2024-06" db="EMBL/GenBank/DDBJ databases">
        <authorList>
            <person name="Lee S.D."/>
        </authorList>
    </citation>
    <scope>NUCLEOTIDE SEQUENCE [LARGE SCALE GENOMIC DNA]</scope>
    <source>
        <strain evidence="3 4">N1-10</strain>
    </source>
</reference>
<keyword evidence="4" id="KW-1185">Reference proteome</keyword>
<evidence type="ECO:0000256" key="1">
    <source>
        <dbReference type="SAM" id="SignalP"/>
    </source>
</evidence>
<feature type="chain" id="PRO_5046162525" evidence="1">
    <location>
        <begin position="29"/>
        <end position="196"/>
    </location>
</feature>
<dbReference type="Proteomes" id="UP001592581">
    <property type="component" value="Unassembled WGS sequence"/>
</dbReference>
<sequence>MHRTRLGLAAALSAVALTAGCASSSTTAGQGPVATAAIPTATVVPSAVPSGSPAARSATAQALPEGYDATRNAEADIQAALATAVKEHREVLLDFGADWCPDCRALDVMFRSGQVQPLLAKDYLVVAVDVGEFNHNLDLAGQYVNLQTSGIPALVVLKSTGTLRTATNDGAFSNARTMDPAQVAAFLSRWAPSGSR</sequence>
<dbReference type="PROSITE" id="PS51257">
    <property type="entry name" value="PROKAR_LIPOPROTEIN"/>
    <property type="match status" value="1"/>
</dbReference>
<comment type="caution">
    <text evidence="3">The sequence shown here is derived from an EMBL/GenBank/DDBJ whole genome shotgun (WGS) entry which is preliminary data.</text>
</comment>
<dbReference type="Gene3D" id="3.40.30.10">
    <property type="entry name" value="Glutaredoxin"/>
    <property type="match status" value="1"/>
</dbReference>
<dbReference type="SUPFAM" id="SSF52833">
    <property type="entry name" value="Thioredoxin-like"/>
    <property type="match status" value="1"/>
</dbReference>
<dbReference type="InterPro" id="IPR013766">
    <property type="entry name" value="Thioredoxin_domain"/>
</dbReference>
<evidence type="ECO:0000259" key="2">
    <source>
        <dbReference type="PROSITE" id="PS51352"/>
    </source>
</evidence>
<evidence type="ECO:0000313" key="3">
    <source>
        <dbReference type="EMBL" id="MFC1436644.1"/>
    </source>
</evidence>
<name>A0ABV6XEK7_9ACTN</name>
<organism evidence="3 4">
    <name type="scientific">Streptacidiphilus jeojiensis</name>
    <dbReference type="NCBI Taxonomy" id="3229225"/>
    <lineage>
        <taxon>Bacteria</taxon>
        <taxon>Bacillati</taxon>
        <taxon>Actinomycetota</taxon>
        <taxon>Actinomycetes</taxon>
        <taxon>Kitasatosporales</taxon>
        <taxon>Streptomycetaceae</taxon>
        <taxon>Streptacidiphilus</taxon>
    </lineage>
</organism>
<feature type="signal peptide" evidence="1">
    <location>
        <begin position="1"/>
        <end position="28"/>
    </location>
</feature>
<dbReference type="Pfam" id="PF13899">
    <property type="entry name" value="Thioredoxin_7"/>
    <property type="match status" value="1"/>
</dbReference>
<dbReference type="RefSeq" id="WP_380563391.1">
    <property type="nucleotide sequence ID" value="NZ_JBEUKS010000001.1"/>
</dbReference>
<evidence type="ECO:0000313" key="4">
    <source>
        <dbReference type="Proteomes" id="UP001592581"/>
    </source>
</evidence>
<proteinExistence type="predicted"/>
<keyword evidence="1" id="KW-0732">Signal</keyword>